<dbReference type="OrthoDB" id="6173852at2759"/>
<gene>
    <name evidence="6" type="primary">LOC111130008</name>
</gene>
<evidence type="ECO:0000259" key="4">
    <source>
        <dbReference type="PROSITE" id="PS50222"/>
    </source>
</evidence>
<dbReference type="FunFam" id="1.10.238.10:FF:000527">
    <property type="entry name" value="Calmodulin-3"/>
    <property type="match status" value="1"/>
</dbReference>
<dbReference type="InterPro" id="IPR011992">
    <property type="entry name" value="EF-hand-dom_pair"/>
</dbReference>
<dbReference type="Pfam" id="PF13499">
    <property type="entry name" value="EF-hand_7"/>
    <property type="match status" value="5"/>
</dbReference>
<sequence>MPPKKVVRKKKRKPVKKEPVITDEQIKLYQEVFRRFDKDKNGTISLDNLEKVMKALGQEVTQEDVKAMIREYDRSANGFIHYIDFMEIMARRGDQTEIITEDELAEVFSVFDMHGCGRITVTDLMEAMAALGNDISEQEATELIQKADVDEDGMVNVTEFRAAFDMLDVRGAGRISIKQLPGIIKSIDPSARQSDIRNMTKLLDNDGEFGFEEFVSVLTFRMREVEVEDDLQKAFRIFDRDGDGFITVKELRYLLTNLGERHTEEEVTEMIKEVDLNRKGKVENLTEEQINDIKEAFLVFDKDGDGTVSTEELGEVMRSMGQNPTEKELLDMIAEVDVDGNGDVEFDEFLQMMAKQMQCTDSPDELMEAFQVFDEAKTGYISVAEFRSVMTTLGERLTDDDVDEMIADTGIGGNGFIRYKDFVKHITSK</sequence>
<keyword evidence="2" id="KW-0106">Calcium</keyword>
<reference evidence="6" key="1">
    <citation type="submission" date="2025-08" db="UniProtKB">
        <authorList>
            <consortium name="RefSeq"/>
        </authorList>
    </citation>
    <scope>IDENTIFICATION</scope>
    <source>
        <tissue evidence="6">Whole sample</tissue>
    </source>
</reference>
<feature type="domain" description="EF-hand" evidence="4">
    <location>
        <begin position="226"/>
        <end position="261"/>
    </location>
</feature>
<dbReference type="FunFam" id="1.10.238.10:FF:000001">
    <property type="entry name" value="Calmodulin 1"/>
    <property type="match status" value="1"/>
</dbReference>
<dbReference type="PROSITE" id="PS00018">
    <property type="entry name" value="EF_HAND_1"/>
    <property type="match status" value="4"/>
</dbReference>
<dbReference type="KEGG" id="cvn:111130008"/>
<accession>A0A8B8DZ91</accession>
<dbReference type="Gene3D" id="1.10.238.10">
    <property type="entry name" value="EF-hand"/>
    <property type="match status" value="6"/>
</dbReference>
<evidence type="ECO:0000256" key="3">
    <source>
        <dbReference type="ARBA" id="ARBA00023179"/>
    </source>
</evidence>
<dbReference type="RefSeq" id="XP_022332306.1">
    <property type="nucleotide sequence ID" value="XM_022476598.1"/>
</dbReference>
<feature type="domain" description="EF-hand" evidence="4">
    <location>
        <begin position="288"/>
        <end position="323"/>
    </location>
</feature>
<dbReference type="InterPro" id="IPR050230">
    <property type="entry name" value="CALM/Myosin/TropC-like"/>
</dbReference>
<feature type="domain" description="EF-hand" evidence="4">
    <location>
        <begin position="135"/>
        <end position="170"/>
    </location>
</feature>
<dbReference type="GO" id="GO:0016460">
    <property type="term" value="C:myosin II complex"/>
    <property type="evidence" value="ECO:0007669"/>
    <property type="project" value="TreeGrafter"/>
</dbReference>
<dbReference type="SUPFAM" id="SSF47473">
    <property type="entry name" value="EF-hand"/>
    <property type="match status" value="3"/>
</dbReference>
<dbReference type="PANTHER" id="PTHR23048">
    <property type="entry name" value="MYOSIN LIGHT CHAIN 1, 3"/>
    <property type="match status" value="1"/>
</dbReference>
<dbReference type="PROSITE" id="PS50222">
    <property type="entry name" value="EF_HAND_2"/>
    <property type="match status" value="8"/>
</dbReference>
<dbReference type="CDD" id="cd00051">
    <property type="entry name" value="EFh"/>
    <property type="match status" value="3"/>
</dbReference>
<keyword evidence="3" id="KW-0514">Muscle protein</keyword>
<dbReference type="PANTHER" id="PTHR23048:SF0">
    <property type="entry name" value="CALMODULIN LIKE 3"/>
    <property type="match status" value="1"/>
</dbReference>
<proteinExistence type="predicted"/>
<feature type="domain" description="EF-hand" evidence="4">
    <location>
        <begin position="60"/>
        <end position="95"/>
    </location>
</feature>
<protein>
    <submittedName>
        <fullName evidence="6">Calcium-binding protein LPS1-alpha-like</fullName>
    </submittedName>
</protein>
<dbReference type="AlphaFoldDB" id="A0A8B8DZ91"/>
<keyword evidence="1" id="KW-0677">Repeat</keyword>
<feature type="domain" description="EF-hand" evidence="4">
    <location>
        <begin position="24"/>
        <end position="59"/>
    </location>
</feature>
<evidence type="ECO:0000313" key="6">
    <source>
        <dbReference type="RefSeq" id="XP_022332306.1"/>
    </source>
</evidence>
<dbReference type="Proteomes" id="UP000694844">
    <property type="component" value="Chromosome 4"/>
</dbReference>
<name>A0A8B8DZ91_CRAVI</name>
<dbReference type="FunFam" id="1.10.238.10:FF:000178">
    <property type="entry name" value="Calmodulin-2 A"/>
    <property type="match status" value="1"/>
</dbReference>
<feature type="domain" description="EF-hand" evidence="4">
    <location>
        <begin position="361"/>
        <end position="396"/>
    </location>
</feature>
<dbReference type="InterPro" id="IPR018247">
    <property type="entry name" value="EF_Hand_1_Ca_BS"/>
</dbReference>
<dbReference type="InterPro" id="IPR002048">
    <property type="entry name" value="EF_hand_dom"/>
</dbReference>
<evidence type="ECO:0000256" key="2">
    <source>
        <dbReference type="ARBA" id="ARBA00022837"/>
    </source>
</evidence>
<evidence type="ECO:0000256" key="1">
    <source>
        <dbReference type="ARBA" id="ARBA00022737"/>
    </source>
</evidence>
<feature type="domain" description="EF-hand" evidence="4">
    <location>
        <begin position="99"/>
        <end position="134"/>
    </location>
</feature>
<evidence type="ECO:0000313" key="5">
    <source>
        <dbReference type="Proteomes" id="UP000694844"/>
    </source>
</evidence>
<organism evidence="5 6">
    <name type="scientific">Crassostrea virginica</name>
    <name type="common">Eastern oyster</name>
    <dbReference type="NCBI Taxonomy" id="6565"/>
    <lineage>
        <taxon>Eukaryota</taxon>
        <taxon>Metazoa</taxon>
        <taxon>Spiralia</taxon>
        <taxon>Lophotrochozoa</taxon>
        <taxon>Mollusca</taxon>
        <taxon>Bivalvia</taxon>
        <taxon>Autobranchia</taxon>
        <taxon>Pteriomorphia</taxon>
        <taxon>Ostreida</taxon>
        <taxon>Ostreoidea</taxon>
        <taxon>Ostreidae</taxon>
        <taxon>Crassostrea</taxon>
    </lineage>
</organism>
<keyword evidence="5" id="KW-1185">Reference proteome</keyword>
<feature type="domain" description="EF-hand" evidence="4">
    <location>
        <begin position="324"/>
        <end position="359"/>
    </location>
</feature>
<dbReference type="GO" id="GO:0005509">
    <property type="term" value="F:calcium ion binding"/>
    <property type="evidence" value="ECO:0007669"/>
    <property type="project" value="InterPro"/>
</dbReference>
<dbReference type="GeneID" id="111130008"/>
<dbReference type="SMART" id="SM00054">
    <property type="entry name" value="EFh"/>
    <property type="match status" value="9"/>
</dbReference>